<comment type="subcellular location">
    <subcellularLocation>
        <location evidence="1">Nucleus</location>
    </subcellularLocation>
</comment>
<keyword evidence="2" id="KW-0479">Metal-binding</keyword>
<keyword evidence="5" id="KW-0862">Zinc</keyword>
<feature type="compositionally biased region" description="Basic residues" evidence="8">
    <location>
        <begin position="209"/>
        <end position="218"/>
    </location>
</feature>
<keyword evidence="6" id="KW-0539">Nucleus</keyword>
<feature type="domain" description="C2H2-type" evidence="9">
    <location>
        <begin position="523"/>
        <end position="551"/>
    </location>
</feature>
<name>A0ABP1QG40_9HEXA</name>
<dbReference type="PROSITE" id="PS50157">
    <property type="entry name" value="ZINC_FINGER_C2H2_2"/>
    <property type="match status" value="4"/>
</dbReference>
<evidence type="ECO:0000256" key="6">
    <source>
        <dbReference type="ARBA" id="ARBA00023242"/>
    </source>
</evidence>
<feature type="domain" description="C2H2-type" evidence="9">
    <location>
        <begin position="342"/>
        <end position="365"/>
    </location>
</feature>
<evidence type="ECO:0000256" key="7">
    <source>
        <dbReference type="PROSITE-ProRule" id="PRU00042"/>
    </source>
</evidence>
<reference evidence="10 11" key="1">
    <citation type="submission" date="2024-08" db="EMBL/GenBank/DDBJ databases">
        <authorList>
            <person name="Cucini C."/>
            <person name="Frati F."/>
        </authorList>
    </citation>
    <scope>NUCLEOTIDE SEQUENCE [LARGE SCALE GENOMIC DNA]</scope>
</reference>
<dbReference type="SMART" id="SM00355">
    <property type="entry name" value="ZnF_C2H2"/>
    <property type="match status" value="10"/>
</dbReference>
<evidence type="ECO:0000256" key="1">
    <source>
        <dbReference type="ARBA" id="ARBA00004123"/>
    </source>
</evidence>
<keyword evidence="11" id="KW-1185">Reference proteome</keyword>
<protein>
    <recommendedName>
        <fullName evidence="9">C2H2-type domain-containing protein</fullName>
    </recommendedName>
</protein>
<feature type="domain" description="C2H2-type" evidence="9">
    <location>
        <begin position="441"/>
        <end position="469"/>
    </location>
</feature>
<dbReference type="InterPro" id="IPR050888">
    <property type="entry name" value="ZnF_C2H2-type_TF"/>
</dbReference>
<sequence length="621" mass="71231">MDYQEEGCLFCDDICWEIRHLEPARFLFSGSRYLGKDCPSLESQLKQLFILRRILDVPSEWCEEKLRGSEGVNPSNWFGVCGRCSEIVEEAVDVHHKILKLEGKFLELKEKVKEKMGWGRSRRRKRRGGRGGEGGIGEEIRRMVVGEAVIKVERTSYNYAEFDDENYDDFNYQPEDENSCSNPEWNEEDSKVLQEDEEIFKSQSDISKLTKRKRRGRPPRGEERPRGLYVGNDGKVRRVTFHLLPCSKCPAKYKRQEDLNAHLALHDSSTNLPCPECSFPCKNQDDLERHHKAKHEAPISSSIPRYGCTFQDCKFTTYSSSILDNHYENEHPSIPLSDLKRIRCPPCSKTFKNQKSLSLHQHHMHPELFGMEALNPSLVTRGPIQCEQCGLYVISRLHLDDHVRNTHERVQRHICEECGKGFKFKCHLESHMIVHKKEREFVCHHCGLDYPAKQTLVNHIRKVHSENSSGLSTVATGKNESEGNPEGGEDSGEIFTCKYCELTSPFKVVIRRHQLTHKVEMGHQCDICQKCYTSVAGLKRHVRINHPTQVEVVECPFCKKPFGNKDYMNDHMKKFCQVRKDFEGGGGGAKGGEEEKLETTITPALLPFKIESSGSSDLCDV</sequence>
<dbReference type="Gene3D" id="3.30.160.60">
    <property type="entry name" value="Classic Zinc Finger"/>
    <property type="match status" value="5"/>
</dbReference>
<dbReference type="SUPFAM" id="SSF57667">
    <property type="entry name" value="beta-beta-alpha zinc fingers"/>
    <property type="match status" value="3"/>
</dbReference>
<proteinExistence type="predicted"/>
<accession>A0ABP1QG40</accession>
<dbReference type="PANTHER" id="PTHR24406">
    <property type="entry name" value="TRANSCRIPTIONAL REPRESSOR CTCFL-RELATED"/>
    <property type="match status" value="1"/>
</dbReference>
<organism evidence="10 11">
    <name type="scientific">Orchesella dallaii</name>
    <dbReference type="NCBI Taxonomy" id="48710"/>
    <lineage>
        <taxon>Eukaryota</taxon>
        <taxon>Metazoa</taxon>
        <taxon>Ecdysozoa</taxon>
        <taxon>Arthropoda</taxon>
        <taxon>Hexapoda</taxon>
        <taxon>Collembola</taxon>
        <taxon>Entomobryomorpha</taxon>
        <taxon>Entomobryoidea</taxon>
        <taxon>Orchesellidae</taxon>
        <taxon>Orchesellinae</taxon>
        <taxon>Orchesella</taxon>
    </lineage>
</organism>
<dbReference type="Pfam" id="PF00096">
    <property type="entry name" value="zf-C2H2"/>
    <property type="match status" value="3"/>
</dbReference>
<keyword evidence="3" id="KW-0677">Repeat</keyword>
<evidence type="ECO:0000256" key="5">
    <source>
        <dbReference type="ARBA" id="ARBA00022833"/>
    </source>
</evidence>
<feature type="compositionally biased region" description="Polar residues" evidence="8">
    <location>
        <begin position="468"/>
        <end position="478"/>
    </location>
</feature>
<feature type="domain" description="C2H2-type" evidence="9">
    <location>
        <begin position="413"/>
        <end position="440"/>
    </location>
</feature>
<gene>
    <name evidence="10" type="ORF">ODALV1_LOCUS9965</name>
</gene>
<evidence type="ECO:0000259" key="9">
    <source>
        <dbReference type="PROSITE" id="PS50157"/>
    </source>
</evidence>
<evidence type="ECO:0000256" key="4">
    <source>
        <dbReference type="ARBA" id="ARBA00022771"/>
    </source>
</evidence>
<comment type="caution">
    <text evidence="10">The sequence shown here is derived from an EMBL/GenBank/DDBJ whole genome shotgun (WGS) entry which is preliminary data.</text>
</comment>
<evidence type="ECO:0000256" key="2">
    <source>
        <dbReference type="ARBA" id="ARBA00022723"/>
    </source>
</evidence>
<feature type="region of interest" description="Disordered" evidence="8">
    <location>
        <begin position="172"/>
        <end position="229"/>
    </location>
</feature>
<evidence type="ECO:0000313" key="11">
    <source>
        <dbReference type="Proteomes" id="UP001642540"/>
    </source>
</evidence>
<dbReference type="Proteomes" id="UP001642540">
    <property type="component" value="Unassembled WGS sequence"/>
</dbReference>
<dbReference type="InterPro" id="IPR013087">
    <property type="entry name" value="Znf_C2H2_type"/>
</dbReference>
<feature type="region of interest" description="Disordered" evidence="8">
    <location>
        <begin position="468"/>
        <end position="490"/>
    </location>
</feature>
<dbReference type="PROSITE" id="PS00028">
    <property type="entry name" value="ZINC_FINGER_C2H2_1"/>
    <property type="match status" value="6"/>
</dbReference>
<dbReference type="EMBL" id="CAXLJM020000030">
    <property type="protein sequence ID" value="CAL8098523.1"/>
    <property type="molecule type" value="Genomic_DNA"/>
</dbReference>
<evidence type="ECO:0000256" key="3">
    <source>
        <dbReference type="ARBA" id="ARBA00022737"/>
    </source>
</evidence>
<evidence type="ECO:0000256" key="8">
    <source>
        <dbReference type="SAM" id="MobiDB-lite"/>
    </source>
</evidence>
<keyword evidence="4 7" id="KW-0863">Zinc-finger</keyword>
<evidence type="ECO:0000313" key="10">
    <source>
        <dbReference type="EMBL" id="CAL8098523.1"/>
    </source>
</evidence>
<dbReference type="InterPro" id="IPR036236">
    <property type="entry name" value="Znf_C2H2_sf"/>
</dbReference>